<dbReference type="OrthoDB" id="5215637at2759"/>
<gene>
    <name evidence="4" type="ORF">SPI_09387</name>
</gene>
<feature type="region of interest" description="Disordered" evidence="1">
    <location>
        <begin position="218"/>
        <end position="254"/>
    </location>
</feature>
<evidence type="ECO:0000256" key="2">
    <source>
        <dbReference type="SAM" id="Phobius"/>
    </source>
</evidence>
<protein>
    <submittedName>
        <fullName evidence="4">Uncharacterized protein</fullName>
    </submittedName>
</protein>
<feature type="transmembrane region" description="Helical" evidence="2">
    <location>
        <begin position="285"/>
        <end position="311"/>
    </location>
</feature>
<evidence type="ECO:0000313" key="4">
    <source>
        <dbReference type="EMBL" id="OAA53459.1"/>
    </source>
</evidence>
<keyword evidence="2" id="KW-0812">Transmembrane</keyword>
<dbReference type="Proteomes" id="UP000076874">
    <property type="component" value="Unassembled WGS sequence"/>
</dbReference>
<evidence type="ECO:0000256" key="3">
    <source>
        <dbReference type="SAM" id="SignalP"/>
    </source>
</evidence>
<feature type="signal peptide" evidence="3">
    <location>
        <begin position="1"/>
        <end position="22"/>
    </location>
</feature>
<reference evidence="4 5" key="1">
    <citation type="journal article" date="2016" name="Genome Biol. Evol.">
        <title>Divergent and convergent evolution of fungal pathogenicity.</title>
        <authorList>
            <person name="Shang Y."/>
            <person name="Xiao G."/>
            <person name="Zheng P."/>
            <person name="Cen K."/>
            <person name="Zhan S."/>
            <person name="Wang C."/>
        </authorList>
    </citation>
    <scope>NUCLEOTIDE SEQUENCE [LARGE SCALE GENOMIC DNA]</scope>
    <source>
        <strain evidence="4 5">RCEF 264</strain>
    </source>
</reference>
<keyword evidence="2" id="KW-0472">Membrane</keyword>
<feature type="compositionally biased region" description="Gly residues" evidence="1">
    <location>
        <begin position="238"/>
        <end position="253"/>
    </location>
</feature>
<proteinExistence type="predicted"/>
<dbReference type="AlphaFoldDB" id="A0A167LSU1"/>
<evidence type="ECO:0000313" key="5">
    <source>
        <dbReference type="Proteomes" id="UP000076874"/>
    </source>
</evidence>
<organism evidence="4 5">
    <name type="scientific">Niveomyces insectorum RCEF 264</name>
    <dbReference type="NCBI Taxonomy" id="1081102"/>
    <lineage>
        <taxon>Eukaryota</taxon>
        <taxon>Fungi</taxon>
        <taxon>Dikarya</taxon>
        <taxon>Ascomycota</taxon>
        <taxon>Pezizomycotina</taxon>
        <taxon>Sordariomycetes</taxon>
        <taxon>Hypocreomycetidae</taxon>
        <taxon>Hypocreales</taxon>
        <taxon>Cordycipitaceae</taxon>
        <taxon>Niveomyces</taxon>
    </lineage>
</organism>
<dbReference type="STRING" id="1081102.A0A167LSU1"/>
<comment type="caution">
    <text evidence="4">The sequence shown here is derived from an EMBL/GenBank/DDBJ whole genome shotgun (WGS) entry which is preliminary data.</text>
</comment>
<evidence type="ECO:0000256" key="1">
    <source>
        <dbReference type="SAM" id="MobiDB-lite"/>
    </source>
</evidence>
<keyword evidence="5" id="KW-1185">Reference proteome</keyword>
<sequence length="338" mass="33313">MRTIASSLFLVVAAGLAPQVAAQCFNLDGSAVSDPGVAPCLNINNGVRGSNRGSSTSATAATMCCNLDRQAGGNTAASAANAGPDICLANGLCQATAVNAQGQNQLQFSRNACTRADWVGCLKSVCPSVTGNAAPMTPCGTTANLTTQWCCGASNSACCAAWPNHPDAAAVPLSFAALNGGSGNNAFKNGPGPVSLSQGGPGAATTFLTAATSLAGPTTLSSSARNRGTALPITTDGGAPGAGAGTGATGAGTGAATATAAADNSDNGESANVVNGTGGLSTQEVAGIVAGIVVVVVVLVSISCFTAENLYKKRQQRYRQRQRDTMKLPVGTKSRPLM</sequence>
<name>A0A167LSU1_9HYPO</name>
<accession>A0A167LSU1</accession>
<feature type="chain" id="PRO_5007889975" evidence="3">
    <location>
        <begin position="23"/>
        <end position="338"/>
    </location>
</feature>
<dbReference type="EMBL" id="AZHD01000029">
    <property type="protein sequence ID" value="OAA53459.1"/>
    <property type="molecule type" value="Genomic_DNA"/>
</dbReference>
<feature type="region of interest" description="Disordered" evidence="1">
    <location>
        <begin position="315"/>
        <end position="338"/>
    </location>
</feature>
<keyword evidence="2" id="KW-1133">Transmembrane helix</keyword>
<keyword evidence="3" id="KW-0732">Signal</keyword>